<dbReference type="AlphaFoldDB" id="A0A0E9U7B6"/>
<proteinExistence type="predicted"/>
<reference evidence="1" key="2">
    <citation type="journal article" date="2015" name="Fish Shellfish Immunol.">
        <title>Early steps in the European eel (Anguilla anguilla)-Vibrio vulnificus interaction in the gills: Role of the RtxA13 toxin.</title>
        <authorList>
            <person name="Callol A."/>
            <person name="Pajuelo D."/>
            <person name="Ebbesson L."/>
            <person name="Teles M."/>
            <person name="MacKenzie S."/>
            <person name="Amaro C."/>
        </authorList>
    </citation>
    <scope>NUCLEOTIDE SEQUENCE</scope>
</reference>
<dbReference type="EMBL" id="GBXM01046793">
    <property type="protein sequence ID" value="JAH61784.1"/>
    <property type="molecule type" value="Transcribed_RNA"/>
</dbReference>
<sequence>MRVGVSANNVKNIIIWGTTPPPSTLMSTTPRSTSRAKRWLPLML</sequence>
<organism evidence="1">
    <name type="scientific">Anguilla anguilla</name>
    <name type="common">European freshwater eel</name>
    <name type="synonym">Muraena anguilla</name>
    <dbReference type="NCBI Taxonomy" id="7936"/>
    <lineage>
        <taxon>Eukaryota</taxon>
        <taxon>Metazoa</taxon>
        <taxon>Chordata</taxon>
        <taxon>Craniata</taxon>
        <taxon>Vertebrata</taxon>
        <taxon>Euteleostomi</taxon>
        <taxon>Actinopterygii</taxon>
        <taxon>Neopterygii</taxon>
        <taxon>Teleostei</taxon>
        <taxon>Anguilliformes</taxon>
        <taxon>Anguillidae</taxon>
        <taxon>Anguilla</taxon>
    </lineage>
</organism>
<protein>
    <submittedName>
        <fullName evidence="1">Uncharacterized protein</fullName>
    </submittedName>
</protein>
<accession>A0A0E9U7B6</accession>
<reference evidence="1" key="1">
    <citation type="submission" date="2014-11" db="EMBL/GenBank/DDBJ databases">
        <authorList>
            <person name="Amaro Gonzalez C."/>
        </authorList>
    </citation>
    <scope>NUCLEOTIDE SEQUENCE</scope>
</reference>
<evidence type="ECO:0000313" key="1">
    <source>
        <dbReference type="EMBL" id="JAH61784.1"/>
    </source>
</evidence>
<name>A0A0E9U7B6_ANGAN</name>